<dbReference type="AlphaFoldDB" id="A0A6M2DND7"/>
<dbReference type="CDD" id="cd12366">
    <property type="entry name" value="RRM1_RBM45"/>
    <property type="match status" value="1"/>
</dbReference>
<feature type="region of interest" description="Disordered" evidence="3">
    <location>
        <begin position="196"/>
        <end position="221"/>
    </location>
</feature>
<accession>A0A6M2DND7</accession>
<dbReference type="InterPro" id="IPR034208">
    <property type="entry name" value="RBM45_RRM4"/>
</dbReference>
<dbReference type="EMBL" id="GIIL01003544">
    <property type="protein sequence ID" value="NOV47270.1"/>
    <property type="molecule type" value="Transcribed_RNA"/>
</dbReference>
<reference evidence="5" key="1">
    <citation type="submission" date="2020-03" db="EMBL/GenBank/DDBJ databases">
        <title>Transcriptomic Profiling of the Digestive Tract of the Rat Flea, Xenopsylla cheopis, Following Blood Feeding and Infection with Yersinia pestis.</title>
        <authorList>
            <person name="Bland D.M."/>
            <person name="Martens C.A."/>
            <person name="Virtaneva K."/>
            <person name="Kanakabandi K."/>
            <person name="Long D."/>
            <person name="Rosenke R."/>
            <person name="Saturday G.A."/>
            <person name="Hoyt F.H."/>
            <person name="Bruno D.P."/>
            <person name="Ribeiro J.M.C."/>
            <person name="Hinnebusch J."/>
        </authorList>
    </citation>
    <scope>NUCLEOTIDE SEQUENCE</scope>
</reference>
<dbReference type="InterPro" id="IPR035979">
    <property type="entry name" value="RBD_domain_sf"/>
</dbReference>
<protein>
    <submittedName>
        <fullName evidence="5">Putative rna-binding protein 45</fullName>
    </submittedName>
</protein>
<sequence>MGDRRSRSDAPEPQYSRLFIVCSRDTTADDFYNSFDKFGTIEDVRLVRDRNTGENKGIAYVKFSKTSEAAKALQEMNGRCVGSSSRPLKVLVANSRDEGSTRDSNEGEKYIRLFVAIPRSMNEDDVENKFKEYGKIVKINVLRDRDTKQSKGFAYITYSSFIEAALAYENCERSYKAVFAEPKPVVKRDRSFDKAYDSRRDNYGSNDYYPPSKGSRNEPPGQLIVTASPCSNQDQIWRLFDLIPGLDYCQPINSNNLYSVVYNTMRSAQLARDKLHGFEYPPGYRLIVRFDSDAGMDPSRYSQRSILKRDTNERPDLTQLAETIAQATSLIQAAGLNVNPASLLSKCADDDFIESQCSVKLPPPQPLTSINTPHAKRCFIVCSPNPPPMFVMRDVFCRFGNLIDVYVLQRKNVGYAKYASVESANEAIKTLHGAEVAGVRLKVLEADERRDRFKRRGSTPPPDDDKDGY</sequence>
<dbReference type="CDD" id="cd12369">
    <property type="entry name" value="RRM4_RBM45"/>
    <property type="match status" value="1"/>
</dbReference>
<feature type="domain" description="RRM" evidence="4">
    <location>
        <begin position="392"/>
        <end position="448"/>
    </location>
</feature>
<dbReference type="Pfam" id="PF00076">
    <property type="entry name" value="RRM_1"/>
    <property type="match status" value="2"/>
</dbReference>
<dbReference type="InterPro" id="IPR012677">
    <property type="entry name" value="Nucleotide-bd_a/b_plait_sf"/>
</dbReference>
<feature type="domain" description="RRM" evidence="4">
    <location>
        <begin position="117"/>
        <end position="182"/>
    </location>
</feature>
<evidence type="ECO:0000256" key="3">
    <source>
        <dbReference type="SAM" id="MobiDB-lite"/>
    </source>
</evidence>
<dbReference type="GO" id="GO:0003723">
    <property type="term" value="F:RNA binding"/>
    <property type="evidence" value="ECO:0007669"/>
    <property type="project" value="UniProtKB-UniRule"/>
</dbReference>
<feature type="region of interest" description="Disordered" evidence="3">
    <location>
        <begin position="450"/>
        <end position="469"/>
    </location>
</feature>
<organism evidence="5">
    <name type="scientific">Xenopsylla cheopis</name>
    <name type="common">Oriental rat flea</name>
    <name type="synonym">Pulex cheopis</name>
    <dbReference type="NCBI Taxonomy" id="163159"/>
    <lineage>
        <taxon>Eukaryota</taxon>
        <taxon>Metazoa</taxon>
        <taxon>Ecdysozoa</taxon>
        <taxon>Arthropoda</taxon>
        <taxon>Hexapoda</taxon>
        <taxon>Insecta</taxon>
        <taxon>Pterygota</taxon>
        <taxon>Neoptera</taxon>
        <taxon>Endopterygota</taxon>
        <taxon>Siphonaptera</taxon>
        <taxon>Pulicidae</taxon>
        <taxon>Xenopsyllinae</taxon>
        <taxon>Xenopsylla</taxon>
    </lineage>
</organism>
<evidence type="ECO:0000313" key="5">
    <source>
        <dbReference type="EMBL" id="NOV47270.1"/>
    </source>
</evidence>
<dbReference type="InterPro" id="IPR000504">
    <property type="entry name" value="RRM_dom"/>
</dbReference>
<evidence type="ECO:0000256" key="2">
    <source>
        <dbReference type="PROSITE-ProRule" id="PRU00176"/>
    </source>
</evidence>
<dbReference type="InterPro" id="IPR034203">
    <property type="entry name" value="RBM45_RRM1"/>
</dbReference>
<evidence type="ECO:0000259" key="4">
    <source>
        <dbReference type="PROSITE" id="PS50102"/>
    </source>
</evidence>
<keyword evidence="1 2" id="KW-0694">RNA-binding</keyword>
<dbReference type="PROSITE" id="PS50102">
    <property type="entry name" value="RRM"/>
    <property type="match status" value="3"/>
</dbReference>
<proteinExistence type="predicted"/>
<name>A0A6M2DND7_XENCH</name>
<dbReference type="Gene3D" id="3.30.70.330">
    <property type="match status" value="3"/>
</dbReference>
<dbReference type="SMART" id="SM00360">
    <property type="entry name" value="RRM"/>
    <property type="match status" value="3"/>
</dbReference>
<dbReference type="PANTHER" id="PTHR48027">
    <property type="entry name" value="HETEROGENEOUS NUCLEAR RIBONUCLEOPROTEIN 87F-RELATED"/>
    <property type="match status" value="1"/>
</dbReference>
<feature type="domain" description="RRM" evidence="4">
    <location>
        <begin position="16"/>
        <end position="95"/>
    </location>
</feature>
<dbReference type="SUPFAM" id="SSF54928">
    <property type="entry name" value="RNA-binding domain, RBD"/>
    <property type="match status" value="2"/>
</dbReference>
<dbReference type="InterPro" id="IPR052462">
    <property type="entry name" value="SLIRP/GR-RBP-like"/>
</dbReference>
<evidence type="ECO:0000256" key="1">
    <source>
        <dbReference type="ARBA" id="ARBA00022884"/>
    </source>
</evidence>